<keyword evidence="2" id="KW-0812">Transmembrane</keyword>
<comment type="caution">
    <text evidence="3">The sequence shown here is derived from an EMBL/GenBank/DDBJ whole genome shotgun (WGS) entry which is preliminary data.</text>
</comment>
<protein>
    <recommendedName>
        <fullName evidence="5">NACHT domain-containing protein</fullName>
    </recommendedName>
</protein>
<reference evidence="3 4" key="1">
    <citation type="submission" date="2020-08" db="EMBL/GenBank/DDBJ databases">
        <title>Sequencing the genomes of 1000 actinobacteria strains.</title>
        <authorList>
            <person name="Klenk H.-P."/>
        </authorList>
    </citation>
    <scope>NUCLEOTIDE SEQUENCE [LARGE SCALE GENOMIC DNA]</scope>
    <source>
        <strain evidence="3 4">DSM 45886</strain>
    </source>
</reference>
<gene>
    <name evidence="3" type="ORF">FHR38_000002</name>
</gene>
<feature type="transmembrane region" description="Helical" evidence="2">
    <location>
        <begin position="459"/>
        <end position="480"/>
    </location>
</feature>
<feature type="transmembrane region" description="Helical" evidence="2">
    <location>
        <begin position="435"/>
        <end position="453"/>
    </location>
</feature>
<feature type="transmembrane region" description="Helical" evidence="2">
    <location>
        <begin position="42"/>
        <end position="63"/>
    </location>
</feature>
<name>A0A7W7WMB0_9ACTN</name>
<dbReference type="EMBL" id="JACHJW010000001">
    <property type="protein sequence ID" value="MBB4956269.1"/>
    <property type="molecule type" value="Genomic_DNA"/>
</dbReference>
<keyword evidence="2" id="KW-0472">Membrane</keyword>
<proteinExistence type="predicted"/>
<feature type="region of interest" description="Disordered" evidence="1">
    <location>
        <begin position="117"/>
        <end position="138"/>
    </location>
</feature>
<dbReference type="SUPFAM" id="SSF52540">
    <property type="entry name" value="P-loop containing nucleoside triphosphate hydrolases"/>
    <property type="match status" value="1"/>
</dbReference>
<keyword evidence="4" id="KW-1185">Reference proteome</keyword>
<evidence type="ECO:0000256" key="1">
    <source>
        <dbReference type="SAM" id="MobiDB-lite"/>
    </source>
</evidence>
<evidence type="ECO:0000313" key="3">
    <source>
        <dbReference type="EMBL" id="MBB4956269.1"/>
    </source>
</evidence>
<accession>A0A7W7WMB0</accession>
<feature type="transmembrane region" description="Helical" evidence="2">
    <location>
        <begin position="9"/>
        <end position="30"/>
    </location>
</feature>
<feature type="transmembrane region" description="Helical" evidence="2">
    <location>
        <begin position="597"/>
        <end position="630"/>
    </location>
</feature>
<sequence>MRTGAGRRWVWTLVAVGALTAVAGFLYLAFHPSARLDSADKAASVMFGSAGFLVATVSLYLALRPVQVDPETGLVRAQEALARQVARQWERESAARGLTRPDPLPVRWAITSRPVTARQATTGRTTRRRPGPPTRGDVTTLAATWRRMPAGQLVVLGAPGSGKTSSAALLVRDLLTDRHAGEPVPVLVPLAGWTPAEHLDTWLARRLATDYPVLTDTAAYAPRAPGRLVERRLVLPVLDGLDELPTELHSSALAAINATFADRPWVLTCRSTEYAAAVTAVGAPLARAAVIELSPLTATELADYLPAAQLDGPARWAPVLAALRASPAGPLAAVLSTPLNAYLARTAYAVPGSDPTALLSPAEPAELEAHLLASYLPALYPAVPPPTAPGDRPTPAYAASQAARWFRYLARHLDQRGTRNLAWWDLITALPSRTLATLVGLTVGLACLLLFALSDTPTLGPRMGAVLAVIVYLDVSLTVARPHHLALRLKSFTPVLATAVAAGVACGAAASQIPGMGRGSALSLGLGLAIGLGVRWGKPAPTSALIDPTESMRMERGLLLTSALVGGAVGAVLYGLLGGLPALQRAVGPLGPGGRLLAGFAIGVMLGTTVALMARIGRLWVGFVVARGWLTVRRRLPWRLMPFLHDAHRRGVLRQVGAQYQFRHARLQQYLAGTDGTTGPT</sequence>
<feature type="transmembrane region" description="Helical" evidence="2">
    <location>
        <begin position="519"/>
        <end position="537"/>
    </location>
</feature>
<evidence type="ECO:0000313" key="4">
    <source>
        <dbReference type="Proteomes" id="UP000578819"/>
    </source>
</evidence>
<dbReference type="Gene3D" id="3.40.50.300">
    <property type="entry name" value="P-loop containing nucleotide triphosphate hydrolases"/>
    <property type="match status" value="1"/>
</dbReference>
<keyword evidence="2" id="KW-1133">Transmembrane helix</keyword>
<dbReference type="Proteomes" id="UP000578819">
    <property type="component" value="Unassembled WGS sequence"/>
</dbReference>
<feature type="transmembrane region" description="Helical" evidence="2">
    <location>
        <begin position="492"/>
        <end position="513"/>
    </location>
</feature>
<dbReference type="AlphaFoldDB" id="A0A7W7WMB0"/>
<evidence type="ECO:0000256" key="2">
    <source>
        <dbReference type="SAM" id="Phobius"/>
    </source>
</evidence>
<organism evidence="3 4">
    <name type="scientific">Micromonospora polyrhachis</name>
    <dbReference type="NCBI Taxonomy" id="1282883"/>
    <lineage>
        <taxon>Bacteria</taxon>
        <taxon>Bacillati</taxon>
        <taxon>Actinomycetota</taxon>
        <taxon>Actinomycetes</taxon>
        <taxon>Micromonosporales</taxon>
        <taxon>Micromonosporaceae</taxon>
        <taxon>Micromonospora</taxon>
    </lineage>
</organism>
<feature type="transmembrane region" description="Helical" evidence="2">
    <location>
        <begin position="558"/>
        <end position="577"/>
    </location>
</feature>
<evidence type="ECO:0008006" key="5">
    <source>
        <dbReference type="Google" id="ProtNLM"/>
    </source>
</evidence>
<dbReference type="RefSeq" id="WP_184531635.1">
    <property type="nucleotide sequence ID" value="NZ_JACHJW010000001.1"/>
</dbReference>
<dbReference type="InterPro" id="IPR027417">
    <property type="entry name" value="P-loop_NTPase"/>
</dbReference>